<accession>R0LEH4</accession>
<dbReference type="EMBL" id="KB742810">
    <property type="protein sequence ID" value="EOB04069.1"/>
    <property type="molecule type" value="Genomic_DNA"/>
</dbReference>
<proteinExistence type="predicted"/>
<protein>
    <submittedName>
        <fullName evidence="1">Uncharacterized protein</fullName>
    </submittedName>
</protein>
<sequence length="333" mass="36477">MEEASGKHLAHPLGWVSLFRSLLRELFNAAIAGDATASRGESERITAGQNPICTVCRTGFPFPSRCKHTRVKGRTHHETGLRFSRQGALKLLLLPVDALVPLPSSASCKRIVAAGRWVSVPFLASSRAKQEAGWLAASVTVTSIAKTTAVQQSKNISYYRQRENALKNPLNILNYYYFTIKSPKGSCARKAGQEANSACAGQLRRTHVVGLVQSMVLGNLWQSAGDVDLRAEISLSDWEPHDELATSSPRCLLECLPWLQYKKSDVVYLPRRHLNHLLEVIGLTCTAEVWASRAVETSDCLGEQGGGSLYRGLKSMKRCPRSHSLPDLAINGA</sequence>
<keyword evidence="2" id="KW-1185">Reference proteome</keyword>
<organism evidence="1 2">
    <name type="scientific">Anas platyrhynchos</name>
    <name type="common">Mallard</name>
    <name type="synonym">Anas boschas</name>
    <dbReference type="NCBI Taxonomy" id="8839"/>
    <lineage>
        <taxon>Eukaryota</taxon>
        <taxon>Metazoa</taxon>
        <taxon>Chordata</taxon>
        <taxon>Craniata</taxon>
        <taxon>Vertebrata</taxon>
        <taxon>Euteleostomi</taxon>
        <taxon>Archelosauria</taxon>
        <taxon>Archosauria</taxon>
        <taxon>Dinosauria</taxon>
        <taxon>Saurischia</taxon>
        <taxon>Theropoda</taxon>
        <taxon>Coelurosauria</taxon>
        <taxon>Aves</taxon>
        <taxon>Neognathae</taxon>
        <taxon>Galloanserae</taxon>
        <taxon>Anseriformes</taxon>
        <taxon>Anatidae</taxon>
        <taxon>Anatinae</taxon>
        <taxon>Anas</taxon>
    </lineage>
</organism>
<evidence type="ECO:0000313" key="1">
    <source>
        <dbReference type="EMBL" id="EOB04069.1"/>
    </source>
</evidence>
<dbReference type="Proteomes" id="UP000296049">
    <property type="component" value="Unassembled WGS sequence"/>
</dbReference>
<gene>
    <name evidence="1" type="ORF">Anapl_04649</name>
</gene>
<name>R0LEH4_ANAPL</name>
<reference evidence="2" key="1">
    <citation type="journal article" date="2013" name="Nat. Genet.">
        <title>The duck genome and transcriptome provide insight into an avian influenza virus reservoir species.</title>
        <authorList>
            <person name="Huang Y."/>
            <person name="Li Y."/>
            <person name="Burt D.W."/>
            <person name="Chen H."/>
            <person name="Zhang Y."/>
            <person name="Qian W."/>
            <person name="Kim H."/>
            <person name="Gan S."/>
            <person name="Zhao Y."/>
            <person name="Li J."/>
            <person name="Yi K."/>
            <person name="Feng H."/>
            <person name="Zhu P."/>
            <person name="Li B."/>
            <person name="Liu Q."/>
            <person name="Fairley S."/>
            <person name="Magor K.E."/>
            <person name="Du Z."/>
            <person name="Hu X."/>
            <person name="Goodman L."/>
            <person name="Tafer H."/>
            <person name="Vignal A."/>
            <person name="Lee T."/>
            <person name="Kim K.W."/>
            <person name="Sheng Z."/>
            <person name="An Y."/>
            <person name="Searle S."/>
            <person name="Herrero J."/>
            <person name="Groenen M.A."/>
            <person name="Crooijmans R.P."/>
            <person name="Faraut T."/>
            <person name="Cai Q."/>
            <person name="Webster R.G."/>
            <person name="Aldridge J.R."/>
            <person name="Warren W.C."/>
            <person name="Bartschat S."/>
            <person name="Kehr S."/>
            <person name="Marz M."/>
            <person name="Stadler P.F."/>
            <person name="Smith J."/>
            <person name="Kraus R.H."/>
            <person name="Zhao Y."/>
            <person name="Ren L."/>
            <person name="Fei J."/>
            <person name="Morisson M."/>
            <person name="Kaiser P."/>
            <person name="Griffin D.K."/>
            <person name="Rao M."/>
            <person name="Pitel F."/>
            <person name="Wang J."/>
            <person name="Li N."/>
        </authorList>
    </citation>
    <scope>NUCLEOTIDE SEQUENCE [LARGE SCALE GENOMIC DNA]</scope>
</reference>
<evidence type="ECO:0000313" key="2">
    <source>
        <dbReference type="Proteomes" id="UP000296049"/>
    </source>
</evidence>
<dbReference type="AlphaFoldDB" id="R0LEH4"/>